<evidence type="ECO:0000313" key="1">
    <source>
        <dbReference type="EMBL" id="AFK50891.1"/>
    </source>
</evidence>
<dbReference type="AlphaFoldDB" id="I3TDQ3"/>
<reference evidence="1 2" key="1">
    <citation type="journal article" date="2012" name="J. Bacteriol.">
        <title>Complete genome sequence of the hyperthermophilic cellulolytic Crenarchaeon 'Thermogladius cellulolyticus' 1633.</title>
        <authorList>
            <person name="Mardanov A.V."/>
            <person name="Kochetkova T.V."/>
            <person name="Beletsky A.V."/>
            <person name="Bonch-Osmolovskaya E.A."/>
            <person name="Ravin N.V."/>
            <person name="Skryabin K.G."/>
        </authorList>
    </citation>
    <scope>NUCLEOTIDE SEQUENCE [LARGE SCALE GENOMIC DNA]</scope>
    <source>
        <strain evidence="2">DSM 22663 / VKM B-2946 / 1633</strain>
    </source>
</reference>
<evidence type="ECO:0000313" key="2">
    <source>
        <dbReference type="Proteomes" id="UP000005270"/>
    </source>
</evidence>
<name>I3TDQ3_THEC1</name>
<keyword evidence="2" id="KW-1185">Reference proteome</keyword>
<dbReference type="STRING" id="1184251.TCELL_0466"/>
<dbReference type="HOGENOM" id="CLU_3075547_0_0_2"/>
<dbReference type="Proteomes" id="UP000005270">
    <property type="component" value="Chromosome"/>
</dbReference>
<organism evidence="1 2">
    <name type="scientific">Thermogladius calderae (strain DSM 22663 / VKM B-2946 / 1633)</name>
    <dbReference type="NCBI Taxonomy" id="1184251"/>
    <lineage>
        <taxon>Archaea</taxon>
        <taxon>Thermoproteota</taxon>
        <taxon>Thermoprotei</taxon>
        <taxon>Desulfurococcales</taxon>
        <taxon>Desulfurococcaceae</taxon>
        <taxon>Thermogladius</taxon>
    </lineage>
</organism>
<dbReference type="EMBL" id="CP003531">
    <property type="protein sequence ID" value="AFK50891.1"/>
    <property type="molecule type" value="Genomic_DNA"/>
</dbReference>
<protein>
    <submittedName>
        <fullName evidence="1">Uncharacterized protein</fullName>
    </submittedName>
</protein>
<proteinExistence type="predicted"/>
<accession>I3TDQ3</accession>
<sequence length="52" mass="5748">MKYVDINIVDLIIYISLTKSVELSRANVASRDAVITQSLRAATVNQEEQAPV</sequence>
<dbReference type="InParanoid" id="I3TDQ3"/>
<dbReference type="KEGG" id="thg:TCELL_0466"/>
<gene>
    <name evidence="1" type="ordered locus">TCELL_0466</name>
</gene>